<name>A0A1I6KAP1_9FIRM</name>
<keyword evidence="8" id="KW-1185">Reference proteome</keyword>
<gene>
    <name evidence="7" type="ORF">SAMN05661086_02306</name>
</gene>
<dbReference type="PANTHER" id="PTHR43603">
    <property type="entry name" value="COBW DOMAIN-CONTAINING PROTEIN DDB_G0274527"/>
    <property type="match status" value="1"/>
</dbReference>
<evidence type="ECO:0000256" key="5">
    <source>
        <dbReference type="ARBA" id="ARBA00049117"/>
    </source>
</evidence>
<dbReference type="InterPro" id="IPR051927">
    <property type="entry name" value="Zn_Chap_cDPG_Synth"/>
</dbReference>
<dbReference type="AlphaFoldDB" id="A0A1I6KAP1"/>
<dbReference type="Pfam" id="PF07683">
    <property type="entry name" value="CobW_C"/>
    <property type="match status" value="1"/>
</dbReference>
<evidence type="ECO:0000259" key="6">
    <source>
        <dbReference type="SMART" id="SM00833"/>
    </source>
</evidence>
<dbReference type="CDD" id="cd03112">
    <property type="entry name" value="CobW-like"/>
    <property type="match status" value="1"/>
</dbReference>
<comment type="catalytic activity">
    <reaction evidence="5">
        <text>GTP + H2O = GDP + phosphate + H(+)</text>
        <dbReference type="Rhea" id="RHEA:19669"/>
        <dbReference type="ChEBI" id="CHEBI:15377"/>
        <dbReference type="ChEBI" id="CHEBI:15378"/>
        <dbReference type="ChEBI" id="CHEBI:37565"/>
        <dbReference type="ChEBI" id="CHEBI:43474"/>
        <dbReference type="ChEBI" id="CHEBI:58189"/>
    </reaction>
    <physiologicalReaction direction="left-to-right" evidence="5">
        <dbReference type="Rhea" id="RHEA:19670"/>
    </physiologicalReaction>
</comment>
<dbReference type="GO" id="GO:0000166">
    <property type="term" value="F:nucleotide binding"/>
    <property type="evidence" value="ECO:0007669"/>
    <property type="project" value="UniProtKB-KW"/>
</dbReference>
<dbReference type="SMART" id="SM00833">
    <property type="entry name" value="CobW_C"/>
    <property type="match status" value="1"/>
</dbReference>
<dbReference type="EMBL" id="FOYZ01000008">
    <property type="protein sequence ID" value="SFR87960.1"/>
    <property type="molecule type" value="Genomic_DNA"/>
</dbReference>
<feature type="domain" description="CobW C-terminal" evidence="6">
    <location>
        <begin position="268"/>
        <end position="384"/>
    </location>
</feature>
<sequence>MNNKQKNKIPVTIVTGYLGSGKTTFMNELLKMQSEKKVAIVVNDMGTINIDAGLLQNQSLSRYPDMELISLENGCICCTLREQFMDQIVELSMKNIDAILVEASGISDPVSIADAFLAYEETSENPNVYLDTVITVVDADRIYSEFLEELSECVESETDKQALEEEENDPDIINLIIDQIEFCSMILLNKCDLLSKEQLAKVKEIIQSLQPEAKILETEYAKVEFEEIISHNPYDYNKIRDSSLINKTLFEKNHHGLEDHEVHEEYGISSFVYTERRPFVYDKFMKLLEENYPETLIRAKGYIWFEDDDIHTHLFEQAGRNASVTEISNWVAALPEEEKEEVFANYPDVLEDWDELYGDRMNQIVFIGKGYSKDEITELVNQCLGSFFS</sequence>
<keyword evidence="2" id="KW-0378">Hydrolase</keyword>
<keyword evidence="3" id="KW-0143">Chaperone</keyword>
<dbReference type="InterPro" id="IPR011629">
    <property type="entry name" value="CobW-like_C"/>
</dbReference>
<evidence type="ECO:0000313" key="7">
    <source>
        <dbReference type="EMBL" id="SFR87960.1"/>
    </source>
</evidence>
<accession>A0A1I6KAP1</accession>
<dbReference type="Gene3D" id="3.40.50.300">
    <property type="entry name" value="P-loop containing nucleotide triphosphate hydrolases"/>
    <property type="match status" value="1"/>
</dbReference>
<proteinExistence type="inferred from homology"/>
<evidence type="ECO:0000256" key="3">
    <source>
        <dbReference type="ARBA" id="ARBA00023186"/>
    </source>
</evidence>
<evidence type="ECO:0000256" key="2">
    <source>
        <dbReference type="ARBA" id="ARBA00022801"/>
    </source>
</evidence>
<evidence type="ECO:0000256" key="1">
    <source>
        <dbReference type="ARBA" id="ARBA00022741"/>
    </source>
</evidence>
<reference evidence="7 8" key="1">
    <citation type="submission" date="2016-10" db="EMBL/GenBank/DDBJ databases">
        <authorList>
            <person name="de Groot N.N."/>
        </authorList>
    </citation>
    <scope>NUCLEOTIDE SEQUENCE [LARGE SCALE GENOMIC DNA]</scope>
    <source>
        <strain evidence="7 8">743A</strain>
    </source>
</reference>
<dbReference type="Pfam" id="PF02492">
    <property type="entry name" value="cobW"/>
    <property type="match status" value="1"/>
</dbReference>
<dbReference type="PANTHER" id="PTHR43603:SF1">
    <property type="entry name" value="ZINC-REGULATED GTPASE METALLOPROTEIN ACTIVATOR 1"/>
    <property type="match status" value="1"/>
</dbReference>
<dbReference type="InterPro" id="IPR036627">
    <property type="entry name" value="CobW-likC_sf"/>
</dbReference>
<dbReference type="InterPro" id="IPR027417">
    <property type="entry name" value="P-loop_NTPase"/>
</dbReference>
<dbReference type="Gene3D" id="3.30.1220.10">
    <property type="entry name" value="CobW-like, C-terminal domain"/>
    <property type="match status" value="1"/>
</dbReference>
<dbReference type="SUPFAM" id="SSF52540">
    <property type="entry name" value="P-loop containing nucleoside triphosphate hydrolases"/>
    <property type="match status" value="1"/>
</dbReference>
<comment type="similarity">
    <text evidence="4">Belongs to the SIMIBI class G3E GTPase family. ZNG1 subfamily.</text>
</comment>
<dbReference type="STRING" id="37658.SAMN05661086_02306"/>
<dbReference type="OrthoDB" id="9808822at2"/>
<evidence type="ECO:0000256" key="4">
    <source>
        <dbReference type="ARBA" id="ARBA00034320"/>
    </source>
</evidence>
<protein>
    <submittedName>
        <fullName evidence="7">GTPase, G3E family</fullName>
    </submittedName>
</protein>
<dbReference type="GO" id="GO:0016787">
    <property type="term" value="F:hydrolase activity"/>
    <property type="evidence" value="ECO:0007669"/>
    <property type="project" value="UniProtKB-KW"/>
</dbReference>
<dbReference type="Proteomes" id="UP000199659">
    <property type="component" value="Unassembled WGS sequence"/>
</dbReference>
<dbReference type="InterPro" id="IPR003495">
    <property type="entry name" value="CobW/HypB/UreG_nucleotide-bd"/>
</dbReference>
<organism evidence="7 8">
    <name type="scientific">Anaeromicropila populeti</name>
    <dbReference type="NCBI Taxonomy" id="37658"/>
    <lineage>
        <taxon>Bacteria</taxon>
        <taxon>Bacillati</taxon>
        <taxon>Bacillota</taxon>
        <taxon>Clostridia</taxon>
        <taxon>Lachnospirales</taxon>
        <taxon>Lachnospiraceae</taxon>
        <taxon>Anaeromicropila</taxon>
    </lineage>
</organism>
<keyword evidence="1" id="KW-0547">Nucleotide-binding</keyword>
<dbReference type="RefSeq" id="WP_092560896.1">
    <property type="nucleotide sequence ID" value="NZ_FOYZ01000008.1"/>
</dbReference>
<evidence type="ECO:0000313" key="8">
    <source>
        <dbReference type="Proteomes" id="UP000199659"/>
    </source>
</evidence>